<comment type="caution">
    <text evidence="1">The sequence shown here is derived from an EMBL/GenBank/DDBJ whole genome shotgun (WGS) entry which is preliminary data.</text>
</comment>
<organism evidence="1 2">
    <name type="scientific">Herbiconiux aconitum</name>
    <dbReference type="NCBI Taxonomy" id="2970913"/>
    <lineage>
        <taxon>Bacteria</taxon>
        <taxon>Bacillati</taxon>
        <taxon>Actinomycetota</taxon>
        <taxon>Actinomycetes</taxon>
        <taxon>Micrococcales</taxon>
        <taxon>Microbacteriaceae</taxon>
        <taxon>Herbiconiux</taxon>
    </lineage>
</organism>
<proteinExistence type="predicted"/>
<dbReference type="RefSeq" id="WP_259507569.1">
    <property type="nucleotide sequence ID" value="NZ_JANLCM010000001.1"/>
</dbReference>
<keyword evidence="2" id="KW-1185">Reference proteome</keyword>
<dbReference type="Proteomes" id="UP001165584">
    <property type="component" value="Unassembled WGS sequence"/>
</dbReference>
<gene>
    <name evidence="1" type="ORF">N1027_10625</name>
</gene>
<name>A0ABT2GQT9_9MICO</name>
<reference evidence="1" key="1">
    <citation type="submission" date="2022-08" db="EMBL/GenBank/DDBJ databases">
        <authorList>
            <person name="Deng Y."/>
            <person name="Han X.-F."/>
            <person name="Zhang Y.-Q."/>
        </authorList>
    </citation>
    <scope>NUCLEOTIDE SEQUENCE</scope>
    <source>
        <strain evidence="1">CPCC 205763</strain>
    </source>
</reference>
<sequence length="102" mass="11342">MGQNRRYGSDLTDAAVTEAVTRPMPISLSEAERGAGAVREAEEPPEVEAWVRFPETPVRVRGRAVAWTDRAFWVEFEMRSGATHRVWVWASAVTGVPTGRSQ</sequence>
<accession>A0ABT2GQT9</accession>
<evidence type="ECO:0000313" key="2">
    <source>
        <dbReference type="Proteomes" id="UP001165584"/>
    </source>
</evidence>
<evidence type="ECO:0000313" key="1">
    <source>
        <dbReference type="EMBL" id="MCS5718587.1"/>
    </source>
</evidence>
<protein>
    <submittedName>
        <fullName evidence="1">Uncharacterized protein</fullName>
    </submittedName>
</protein>
<dbReference type="EMBL" id="JANLCM010000001">
    <property type="protein sequence ID" value="MCS5718587.1"/>
    <property type="molecule type" value="Genomic_DNA"/>
</dbReference>